<evidence type="ECO:0008006" key="3">
    <source>
        <dbReference type="Google" id="ProtNLM"/>
    </source>
</evidence>
<dbReference type="Proteomes" id="UP000179245">
    <property type="component" value="Unassembled WGS sequence"/>
</dbReference>
<organism evidence="1 2">
    <name type="scientific">Candidatus Wildermuthbacteria bacterium GWA2_46_15</name>
    <dbReference type="NCBI Taxonomy" id="1802443"/>
    <lineage>
        <taxon>Bacteria</taxon>
        <taxon>Candidatus Wildermuthiibacteriota</taxon>
    </lineage>
</organism>
<dbReference type="CDD" id="cd02440">
    <property type="entry name" value="AdoMet_MTases"/>
    <property type="match status" value="1"/>
</dbReference>
<dbReference type="SUPFAM" id="SSF53335">
    <property type="entry name" value="S-adenosyl-L-methionine-dependent methyltransferases"/>
    <property type="match status" value="1"/>
</dbReference>
<dbReference type="EMBL" id="MHTO01000025">
    <property type="protein sequence ID" value="OHA61953.1"/>
    <property type="molecule type" value="Genomic_DNA"/>
</dbReference>
<sequence length="242" mass="27291">MAVIECQFQDLAVQLFGKNRRATGISRSSRALSNIIPSLKNLTVLDLGCGVGYMTVGALRLGARRVVALDTEDIQRLLLQNVEINRFSPKAAKFQKSDLFSTLRKGIKFNVIVANLPQHALPATPSAKKLRGKYGGYDGTDLVCRALTEGAYYLKRGGRYFGSISRLTNFRRTMTIADSLYKIKIRKTITKTLDHNEMAPYLTDARLLEHLAALRKQGLIEYKINKHEQIEYKVHLCEFILK</sequence>
<proteinExistence type="predicted"/>
<dbReference type="Gene3D" id="3.40.50.150">
    <property type="entry name" value="Vaccinia Virus protein VP39"/>
    <property type="match status" value="1"/>
</dbReference>
<reference evidence="1 2" key="1">
    <citation type="journal article" date="2016" name="Nat. Commun.">
        <title>Thousands of microbial genomes shed light on interconnected biogeochemical processes in an aquifer system.</title>
        <authorList>
            <person name="Anantharaman K."/>
            <person name="Brown C.T."/>
            <person name="Hug L.A."/>
            <person name="Sharon I."/>
            <person name="Castelle C.J."/>
            <person name="Probst A.J."/>
            <person name="Thomas B.C."/>
            <person name="Singh A."/>
            <person name="Wilkins M.J."/>
            <person name="Karaoz U."/>
            <person name="Brodie E.L."/>
            <person name="Williams K.H."/>
            <person name="Hubbard S.S."/>
            <person name="Banfield J.F."/>
        </authorList>
    </citation>
    <scope>NUCLEOTIDE SEQUENCE [LARGE SCALE GENOMIC DNA]</scope>
</reference>
<gene>
    <name evidence="1" type="ORF">A2117_00085</name>
</gene>
<accession>A0A1G2QN90</accession>
<dbReference type="InterPro" id="IPR029063">
    <property type="entry name" value="SAM-dependent_MTases_sf"/>
</dbReference>
<comment type="caution">
    <text evidence="1">The sequence shown here is derived from an EMBL/GenBank/DDBJ whole genome shotgun (WGS) entry which is preliminary data.</text>
</comment>
<name>A0A1G2QN90_9BACT</name>
<dbReference type="Pfam" id="PF06325">
    <property type="entry name" value="PrmA"/>
    <property type="match status" value="1"/>
</dbReference>
<evidence type="ECO:0000313" key="1">
    <source>
        <dbReference type="EMBL" id="OHA61953.1"/>
    </source>
</evidence>
<dbReference type="STRING" id="1802443.A2117_00085"/>
<evidence type="ECO:0000313" key="2">
    <source>
        <dbReference type="Proteomes" id="UP000179245"/>
    </source>
</evidence>
<protein>
    <recommendedName>
        <fullName evidence="3">Methyltransferase small domain-containing protein</fullName>
    </recommendedName>
</protein>
<dbReference type="AlphaFoldDB" id="A0A1G2QN90"/>